<feature type="domain" description="DUF1156" evidence="1">
    <location>
        <begin position="53"/>
        <end position="106"/>
    </location>
</feature>
<evidence type="ECO:0000313" key="3">
    <source>
        <dbReference type="Proteomes" id="UP001595799"/>
    </source>
</evidence>
<dbReference type="Pfam" id="PF06634">
    <property type="entry name" value="DUF1156"/>
    <property type="match status" value="1"/>
</dbReference>
<dbReference type="InterPro" id="IPR029063">
    <property type="entry name" value="SAM-dependent_MTases_sf"/>
</dbReference>
<dbReference type="PROSITE" id="PS00092">
    <property type="entry name" value="N6_MTASE"/>
    <property type="match status" value="1"/>
</dbReference>
<evidence type="ECO:0000259" key="1">
    <source>
        <dbReference type="Pfam" id="PF06634"/>
    </source>
</evidence>
<dbReference type="InterPro" id="IPR002052">
    <property type="entry name" value="DNA_methylase_N6_adenine_CS"/>
</dbReference>
<sequence>MADNKPWKARGMNKADWLAEEMAKAVGAGQNWQFDTVDFSDPNRPPTCIEVDFPIVPINAIAKIESSSGAGRKAIYTMNKWWARRPSSVFRGMLLASTIKAPDDPAEAAKFVWDAYYGNHQRKGAFKHLKLADIFMGGGTTVVEGSRLGMQMVGNELNPVAWFVVKNELAQVDKGEVEALLAEIEAEVKPQIMPFYACECPRGHKGQWTRISTGEVMGEDFDPLTLSPLERKDYRYHGPEIIYSFWAKHGPCQVTGCDHRTPIMTSPVMAVKTLSVKAWSRTCSHCGEHYDLEERDARMAPAVSLVVANTERPFAVAQLNQYSGEPESAECPCCGKTERFGKLGKGKRKKVELSLLVHPQWLEGEASRDEQGRPYGGSVEDPVEASMRWNQARAQTCKLIEVRGKLPESVTCPDTGIVILTGNDGGTVPKRSNYACGACGTVQGVMKTIKASRKTSPEAVYAQQGYCPHCDDEGQAYGGRFFIEGRDPSTFDAACQEWENRREADLVDYWPRSEVPYGFMTAIANSDLRENYGYTHWWKMFNPRQLLVISQLLKATWSNEEEHELSTRLYCLSAIHRYIQHNNMLCFWDLQQDCLAPSLSNSNFHPKNTMAENSVFAHLGRGNYKSSVSTLIETYDWKENPSDLVSTDWVAHKRRDIEKFLTGKSQKVCNGEQLVGNAEIICSSSTDLARLEDGSFDVVITDPPFGGLLHYSELSDFFYVWLRLALKDRYPEYFGPEYTPKTLEAVANRARHPGRDEETGLENADRFYQRLLTECWREASRILKPGGLLSFTFHHSEDAPWVSVLESLFDAGFYLEATYPIRSDETKGSGEFGSRKIEYDIIHVCRKRIENPKAISWAKLRRQVLRDVRDLQDLLEHHQEEGLPEADVQVIRRGKALEYFSRHYGQVYKDQDTPMTVLEALLGINQLLDEEAGGIKEPPPHNAEPFTRMLLRLFDGINQLPRDQLQKFLRGTGIGPSDFASRGWVYEERKIFHLTSPLQLAQGWIGRHRRGMQSDYEQAMFLIGACFEGSGINASETLNNNNFKPHPALGAILTWFKTRGADSPTRNAATTAASLYQTWASRNQEKVKQLNLFERMGEEED</sequence>
<comment type="caution">
    <text evidence="2">The sequence shown here is derived from an EMBL/GenBank/DDBJ whole genome shotgun (WGS) entry which is preliminary data.</text>
</comment>
<reference evidence="3" key="1">
    <citation type="journal article" date="2019" name="Int. J. Syst. Evol. Microbiol.">
        <title>The Global Catalogue of Microorganisms (GCM) 10K type strain sequencing project: providing services to taxonomists for standard genome sequencing and annotation.</title>
        <authorList>
            <consortium name="The Broad Institute Genomics Platform"/>
            <consortium name="The Broad Institute Genome Sequencing Center for Infectious Disease"/>
            <person name="Wu L."/>
            <person name="Ma J."/>
        </authorList>
    </citation>
    <scope>NUCLEOTIDE SEQUENCE [LARGE SCALE GENOMIC DNA]</scope>
    <source>
        <strain evidence="3">CECT 8472</strain>
    </source>
</reference>
<dbReference type="RefSeq" id="WP_382420905.1">
    <property type="nucleotide sequence ID" value="NZ_JBHSCW010000001.1"/>
</dbReference>
<organism evidence="2 3">
    <name type="scientific">Fodinicurvata halophila</name>
    <dbReference type="NCBI Taxonomy" id="1419723"/>
    <lineage>
        <taxon>Bacteria</taxon>
        <taxon>Pseudomonadati</taxon>
        <taxon>Pseudomonadota</taxon>
        <taxon>Alphaproteobacteria</taxon>
        <taxon>Rhodospirillales</taxon>
        <taxon>Rhodovibrionaceae</taxon>
        <taxon>Fodinicurvata</taxon>
    </lineage>
</organism>
<dbReference type="SUPFAM" id="SSF53335">
    <property type="entry name" value="S-adenosyl-L-methionine-dependent methyltransferases"/>
    <property type="match status" value="1"/>
</dbReference>
<evidence type="ECO:0000313" key="2">
    <source>
        <dbReference type="EMBL" id="MFC4350571.1"/>
    </source>
</evidence>
<dbReference type="InterPro" id="IPR009537">
    <property type="entry name" value="DUF1156"/>
</dbReference>
<protein>
    <submittedName>
        <fullName evidence="2">DUF1156 domain-containing protein</fullName>
    </submittedName>
</protein>
<accession>A0ABV8UH40</accession>
<proteinExistence type="predicted"/>
<gene>
    <name evidence="2" type="ORF">ACFOW6_03325</name>
</gene>
<dbReference type="Proteomes" id="UP001595799">
    <property type="component" value="Unassembled WGS sequence"/>
</dbReference>
<dbReference type="EMBL" id="JBHSCW010000001">
    <property type="protein sequence ID" value="MFC4350571.1"/>
    <property type="molecule type" value="Genomic_DNA"/>
</dbReference>
<name>A0ABV8UH40_9PROT</name>
<dbReference type="Gene3D" id="3.40.50.150">
    <property type="entry name" value="Vaccinia Virus protein VP39"/>
    <property type="match status" value="1"/>
</dbReference>
<keyword evidence="3" id="KW-1185">Reference proteome</keyword>